<dbReference type="PANTHER" id="PTHR48063:SF112">
    <property type="entry name" value="RECEPTOR LIKE PROTEIN 30-LIKE"/>
    <property type="match status" value="1"/>
</dbReference>
<keyword evidence="10" id="KW-0325">Glycoprotein</keyword>
<evidence type="ECO:0000259" key="13">
    <source>
        <dbReference type="Pfam" id="PF23598"/>
    </source>
</evidence>
<evidence type="ECO:0000256" key="8">
    <source>
        <dbReference type="ARBA" id="ARBA00022989"/>
    </source>
</evidence>
<comment type="subcellular location">
    <subcellularLocation>
        <location evidence="1">Cell membrane</location>
        <topology evidence="1">Single-pass type I membrane protein</topology>
    </subcellularLocation>
</comment>
<feature type="domain" description="Disease resistance R13L4/SHOC-2-like LRR" evidence="13">
    <location>
        <begin position="513"/>
        <end position="700"/>
    </location>
</feature>
<evidence type="ECO:0000256" key="2">
    <source>
        <dbReference type="ARBA" id="ARBA00009592"/>
    </source>
</evidence>
<dbReference type="EMBL" id="JACMSC010000007">
    <property type="protein sequence ID" value="KAG6515143.1"/>
    <property type="molecule type" value="Genomic_DNA"/>
</dbReference>
<dbReference type="Pfam" id="PF23598">
    <property type="entry name" value="LRR_14"/>
    <property type="match status" value="1"/>
</dbReference>
<dbReference type="SMART" id="SM00369">
    <property type="entry name" value="LRR_TYP"/>
    <property type="match status" value="14"/>
</dbReference>
<evidence type="ECO:0000256" key="3">
    <source>
        <dbReference type="ARBA" id="ARBA00022475"/>
    </source>
</evidence>
<dbReference type="Proteomes" id="UP000734854">
    <property type="component" value="Unassembled WGS sequence"/>
</dbReference>
<dbReference type="FunFam" id="3.80.10.10:FF:000213">
    <property type="entry name" value="Tyrosine-sulfated glycopeptide receptor 1"/>
    <property type="match status" value="1"/>
</dbReference>
<evidence type="ECO:0000259" key="12">
    <source>
        <dbReference type="Pfam" id="PF08263"/>
    </source>
</evidence>
<evidence type="ECO:0000256" key="6">
    <source>
        <dbReference type="ARBA" id="ARBA00022729"/>
    </source>
</evidence>
<keyword evidence="7" id="KW-0677">Repeat</keyword>
<evidence type="ECO:0000256" key="1">
    <source>
        <dbReference type="ARBA" id="ARBA00004251"/>
    </source>
</evidence>
<dbReference type="InterPro" id="IPR003591">
    <property type="entry name" value="Leu-rich_rpt_typical-subtyp"/>
</dbReference>
<dbReference type="PANTHER" id="PTHR48063">
    <property type="entry name" value="LRR RECEPTOR-LIKE KINASE"/>
    <property type="match status" value="1"/>
</dbReference>
<protein>
    <submittedName>
        <fullName evidence="14">Uncharacterized protein</fullName>
    </submittedName>
</protein>
<dbReference type="Gene3D" id="3.80.10.10">
    <property type="entry name" value="Ribonuclease Inhibitor"/>
    <property type="match status" value="6"/>
</dbReference>
<dbReference type="PRINTS" id="PR00019">
    <property type="entry name" value="LEURICHRPT"/>
</dbReference>
<evidence type="ECO:0000256" key="11">
    <source>
        <dbReference type="SAM" id="Phobius"/>
    </source>
</evidence>
<organism evidence="14 15">
    <name type="scientific">Zingiber officinale</name>
    <name type="common">Ginger</name>
    <name type="synonym">Amomum zingiber</name>
    <dbReference type="NCBI Taxonomy" id="94328"/>
    <lineage>
        <taxon>Eukaryota</taxon>
        <taxon>Viridiplantae</taxon>
        <taxon>Streptophyta</taxon>
        <taxon>Embryophyta</taxon>
        <taxon>Tracheophyta</taxon>
        <taxon>Spermatophyta</taxon>
        <taxon>Magnoliopsida</taxon>
        <taxon>Liliopsida</taxon>
        <taxon>Zingiberales</taxon>
        <taxon>Zingiberaceae</taxon>
        <taxon>Zingiber</taxon>
    </lineage>
</organism>
<gene>
    <name evidence="14" type="ORF">ZIOFF_025528</name>
</gene>
<dbReference type="GO" id="GO:0005886">
    <property type="term" value="C:plasma membrane"/>
    <property type="evidence" value="ECO:0007669"/>
    <property type="project" value="UniProtKB-SubCell"/>
</dbReference>
<evidence type="ECO:0000313" key="15">
    <source>
        <dbReference type="Proteomes" id="UP000734854"/>
    </source>
</evidence>
<evidence type="ECO:0000256" key="5">
    <source>
        <dbReference type="ARBA" id="ARBA00022692"/>
    </source>
</evidence>
<keyword evidence="4" id="KW-0433">Leucine-rich repeat</keyword>
<dbReference type="SUPFAM" id="SSF52047">
    <property type="entry name" value="RNI-like"/>
    <property type="match status" value="1"/>
</dbReference>
<keyword evidence="6" id="KW-0732">Signal</keyword>
<dbReference type="InterPro" id="IPR032675">
    <property type="entry name" value="LRR_dom_sf"/>
</dbReference>
<keyword evidence="3" id="KW-1003">Cell membrane</keyword>
<keyword evidence="15" id="KW-1185">Reference proteome</keyword>
<keyword evidence="9 11" id="KW-0472">Membrane</keyword>
<dbReference type="InterPro" id="IPR001611">
    <property type="entry name" value="Leu-rich_rpt"/>
</dbReference>
<evidence type="ECO:0000256" key="7">
    <source>
        <dbReference type="ARBA" id="ARBA00022737"/>
    </source>
</evidence>
<comment type="similarity">
    <text evidence="2">Belongs to the RLP family.</text>
</comment>
<feature type="transmembrane region" description="Helical" evidence="11">
    <location>
        <begin position="1107"/>
        <end position="1130"/>
    </location>
</feature>
<name>A0A8J5H2D0_ZINOF</name>
<dbReference type="Pfam" id="PF13516">
    <property type="entry name" value="LRR_6"/>
    <property type="match status" value="1"/>
</dbReference>
<feature type="domain" description="Leucine-rich repeat-containing N-terminal plant-type" evidence="12">
    <location>
        <begin position="65"/>
        <end position="102"/>
    </location>
</feature>
<dbReference type="InterPro" id="IPR025875">
    <property type="entry name" value="Leu-rich_rpt_4"/>
</dbReference>
<comment type="caution">
    <text evidence="14">The sequence shown here is derived from an EMBL/GenBank/DDBJ whole genome shotgun (WGS) entry which is preliminary data.</text>
</comment>
<dbReference type="InterPro" id="IPR055414">
    <property type="entry name" value="LRR_R13L4/SHOC2-like"/>
</dbReference>
<evidence type="ECO:0000256" key="4">
    <source>
        <dbReference type="ARBA" id="ARBA00022614"/>
    </source>
</evidence>
<dbReference type="SUPFAM" id="SSF52058">
    <property type="entry name" value="L domain-like"/>
    <property type="match status" value="2"/>
</dbReference>
<accession>A0A8J5H2D0</accession>
<dbReference type="AlphaFoldDB" id="A0A8J5H2D0"/>
<evidence type="ECO:0000256" key="10">
    <source>
        <dbReference type="ARBA" id="ARBA00023180"/>
    </source>
</evidence>
<dbReference type="SMART" id="SM00365">
    <property type="entry name" value="LRR_SD22"/>
    <property type="match status" value="11"/>
</dbReference>
<reference evidence="14 15" key="1">
    <citation type="submission" date="2020-08" db="EMBL/GenBank/DDBJ databases">
        <title>Plant Genome Project.</title>
        <authorList>
            <person name="Zhang R.-G."/>
        </authorList>
    </citation>
    <scope>NUCLEOTIDE SEQUENCE [LARGE SCALE GENOMIC DNA]</scope>
    <source>
        <tissue evidence="14">Rhizome</tissue>
    </source>
</reference>
<dbReference type="Pfam" id="PF08263">
    <property type="entry name" value="LRRNT_2"/>
    <property type="match status" value="1"/>
</dbReference>
<dbReference type="Pfam" id="PF00560">
    <property type="entry name" value="LRR_1"/>
    <property type="match status" value="12"/>
</dbReference>
<dbReference type="FunFam" id="3.80.10.10:FF:000095">
    <property type="entry name" value="LRR receptor-like serine/threonine-protein kinase GSO1"/>
    <property type="match status" value="3"/>
</dbReference>
<dbReference type="InterPro" id="IPR046956">
    <property type="entry name" value="RLP23-like"/>
</dbReference>
<dbReference type="InterPro" id="IPR013210">
    <property type="entry name" value="LRR_N_plant-typ"/>
</dbReference>
<keyword evidence="8 11" id="KW-1133">Transmembrane helix</keyword>
<proteinExistence type="inferred from homology"/>
<keyword evidence="5 11" id="KW-0812">Transmembrane</keyword>
<dbReference type="Pfam" id="PF13855">
    <property type="entry name" value="LRR_8"/>
    <property type="match status" value="2"/>
</dbReference>
<evidence type="ECO:0000313" key="14">
    <source>
        <dbReference type="EMBL" id="KAG6515143.1"/>
    </source>
</evidence>
<dbReference type="PROSITE" id="PS51450">
    <property type="entry name" value="LRR"/>
    <property type="match status" value="1"/>
</dbReference>
<sequence>MVSPSTYDSIKLLFLNHYSMAISCGCKSNSNSSTHATFLLIILLFVTRACCDDHPHVSKRSNCLESERRALLAIKSDLYNSDHWLSSWAGYDCCRWRGVACDNTTNHVIKLDLHYPLDQYASFPNESKINPSLFKLKHLKYLDLSCNNFTSSVPSMISSLIHMEHLNLSSAVFNGLIPQQLGNLSNLRSLDLRCCRSTQVWLDDLNWVTQLTSLEYLDMSCVDFSTAATSWLHQINYNSLEHLVLSGCWLEDATEDDTSIMGLNSSSNQLKENVSVNVYRKLKHLNLAGNSLTKIPFDMRSLVNLEYLDLSSNEIAGEISLSKGNLNHLKHLDMSGNQISGEIPLNLCNHIHLEYLDLHDNQVTKEIPVNMENLIYLKYLDLHGNRITGVIPHSLGNLIHLEHLDLSINQITEGIPLSLGNLIHLKYLDFSYNQIAGGIPLSLGNLIHLEHLDLSNNQITGDMYVSMNNLIHLEYLDLSWNHITGEIPLSMGNLTSLLHLNVSVNEFSGCIPDVLGNLVYLKDLFMRANNLSCQIPENIGRLHSLLDFDASINNLKGQIPLSFGNLCNLETLNLYRNNIGGELTNLFDGLSKCPQGSKLQAIYIYGNKLSGSIPSSLGKLAQLQFLDISWNSLQGNMTEAHFSQLTSLHYLNTSYNSLNYILLDDWLPPFNAQRIYMRYCHLKARFPSWIQTQTTLFELDLSGVGLYGNIPGWFSDFILNNSGISLDVSSNNFTGQLPSSLSTIMDLSNNSFEGTIPLSYANFEHSEVLKLSNNRIHGSLPAFFCNLSNLNVLHLSNNYLSGEIPNCHGSYPISLNSLHMNSNNLSGSFPSFLRNCTELVSLDLGGNKFSSEIPEWVGRSFPLLKFLRLSSNLFHHVIPKSIGNLTSLQVLDFSSNNFIGSIPSTIENFNFMLVKQNYTSNGLYYPYSQACKYPSFYCFNGNMEYLGDDNILITAKGSTNEYTKALSAVSSIDLSNNELSGEIPQEITRLHGLCFLNLSNNHLSGRIPENIGAMKELESLDLSMNSLMGEIPSDLSSLNFLSSLNLSHNNLSGRIPTGGQLSTFNDSIYAGNKGLCGVPLPKCSSDEVNHSPSQEEDAEDDEKLERVLHYVFIVMGYIVGFWTYLGIMFMKKSSKITLFRLVDKMHNWMYVQLSLKFAKLKLKWQRKSSST</sequence>
<evidence type="ECO:0000256" key="9">
    <source>
        <dbReference type="ARBA" id="ARBA00023136"/>
    </source>
</evidence>
<dbReference type="Pfam" id="PF12799">
    <property type="entry name" value="LRR_4"/>
    <property type="match status" value="1"/>
</dbReference>